<sequence>AHERGLPKARFDMHITGSKIPSWFTCSKYVSVTDMAVAQNCPPTEWVGFVLCFMLVRVDDQPELCDHEVSCYLYGTNGGDCSQIEFVLKHNCCDSLQVVKCGSRLVFYVSLDFGFLSIGLTCRIQEERQVLQERGHVV</sequence>
<reference evidence="1 2" key="1">
    <citation type="journal article" date="2014" name="Am. J. Bot.">
        <title>Genome assembly and annotation for red clover (Trifolium pratense; Fabaceae).</title>
        <authorList>
            <person name="Istvanek J."/>
            <person name="Jaros M."/>
            <person name="Krenek A."/>
            <person name="Repkova J."/>
        </authorList>
    </citation>
    <scope>NUCLEOTIDE SEQUENCE [LARGE SCALE GENOMIC DNA]</scope>
    <source>
        <strain evidence="2">cv. Tatra</strain>
        <tissue evidence="1">Young leaves</tissue>
    </source>
</reference>
<comment type="caution">
    <text evidence="1">The sequence shown here is derived from an EMBL/GenBank/DDBJ whole genome shotgun (WGS) entry which is preliminary data.</text>
</comment>
<accession>A0A2K3MI67</accession>
<dbReference type="AlphaFoldDB" id="A0A2K3MI67"/>
<gene>
    <name evidence="1" type="ORF">L195_g046605</name>
</gene>
<organism evidence="1 2">
    <name type="scientific">Trifolium pratense</name>
    <name type="common">Red clover</name>
    <dbReference type="NCBI Taxonomy" id="57577"/>
    <lineage>
        <taxon>Eukaryota</taxon>
        <taxon>Viridiplantae</taxon>
        <taxon>Streptophyta</taxon>
        <taxon>Embryophyta</taxon>
        <taxon>Tracheophyta</taxon>
        <taxon>Spermatophyta</taxon>
        <taxon>Magnoliopsida</taxon>
        <taxon>eudicotyledons</taxon>
        <taxon>Gunneridae</taxon>
        <taxon>Pentapetalae</taxon>
        <taxon>rosids</taxon>
        <taxon>fabids</taxon>
        <taxon>Fabales</taxon>
        <taxon>Fabaceae</taxon>
        <taxon>Papilionoideae</taxon>
        <taxon>50 kb inversion clade</taxon>
        <taxon>NPAAA clade</taxon>
        <taxon>Hologalegina</taxon>
        <taxon>IRL clade</taxon>
        <taxon>Trifolieae</taxon>
        <taxon>Trifolium</taxon>
    </lineage>
</organism>
<dbReference type="ExpressionAtlas" id="A0A2K3MI67">
    <property type="expression patterns" value="baseline"/>
</dbReference>
<dbReference type="EMBL" id="ASHM01062958">
    <property type="protein sequence ID" value="PNX90481.1"/>
    <property type="molecule type" value="Genomic_DNA"/>
</dbReference>
<protein>
    <submittedName>
        <fullName evidence="1">Uncharacterized protein</fullName>
    </submittedName>
</protein>
<name>A0A2K3MI67_TRIPR</name>
<proteinExistence type="predicted"/>
<feature type="non-terminal residue" evidence="1">
    <location>
        <position position="1"/>
    </location>
</feature>
<evidence type="ECO:0000313" key="2">
    <source>
        <dbReference type="Proteomes" id="UP000236291"/>
    </source>
</evidence>
<evidence type="ECO:0000313" key="1">
    <source>
        <dbReference type="EMBL" id="PNX90481.1"/>
    </source>
</evidence>
<dbReference type="Proteomes" id="UP000236291">
    <property type="component" value="Unassembled WGS sequence"/>
</dbReference>
<reference evidence="1 2" key="2">
    <citation type="journal article" date="2017" name="Front. Plant Sci.">
        <title>Gene Classification and Mining of Molecular Markers Useful in Red Clover (Trifolium pratense) Breeding.</title>
        <authorList>
            <person name="Istvanek J."/>
            <person name="Dluhosova J."/>
            <person name="Dluhos P."/>
            <person name="Patkova L."/>
            <person name="Nedelnik J."/>
            <person name="Repkova J."/>
        </authorList>
    </citation>
    <scope>NUCLEOTIDE SEQUENCE [LARGE SCALE GENOMIC DNA]</scope>
    <source>
        <strain evidence="2">cv. Tatra</strain>
        <tissue evidence="1">Young leaves</tissue>
    </source>
</reference>